<dbReference type="Proteomes" id="UP000887572">
    <property type="component" value="Unplaced"/>
</dbReference>
<dbReference type="WBParaSite" id="Gr19_v10_g3591.t1">
    <property type="protein sequence ID" value="Gr19_v10_g3591.t1"/>
    <property type="gene ID" value="Gr19_v10_g3591"/>
</dbReference>
<dbReference type="AlphaFoldDB" id="A0A914HTE2"/>
<organism evidence="1 2">
    <name type="scientific">Globodera rostochiensis</name>
    <name type="common">Golden nematode worm</name>
    <name type="synonym">Heterodera rostochiensis</name>
    <dbReference type="NCBI Taxonomy" id="31243"/>
    <lineage>
        <taxon>Eukaryota</taxon>
        <taxon>Metazoa</taxon>
        <taxon>Ecdysozoa</taxon>
        <taxon>Nematoda</taxon>
        <taxon>Chromadorea</taxon>
        <taxon>Rhabditida</taxon>
        <taxon>Tylenchina</taxon>
        <taxon>Tylenchomorpha</taxon>
        <taxon>Tylenchoidea</taxon>
        <taxon>Heteroderidae</taxon>
        <taxon>Heteroderinae</taxon>
        <taxon>Globodera</taxon>
    </lineage>
</organism>
<name>A0A914HTE2_GLORO</name>
<protein>
    <submittedName>
        <fullName evidence="2">Uncharacterized protein</fullName>
    </submittedName>
</protein>
<reference evidence="2" key="1">
    <citation type="submission" date="2022-11" db="UniProtKB">
        <authorList>
            <consortium name="WormBaseParasite"/>
        </authorList>
    </citation>
    <scope>IDENTIFICATION</scope>
</reference>
<evidence type="ECO:0000313" key="2">
    <source>
        <dbReference type="WBParaSite" id="Gr19_v10_g3591.t1"/>
    </source>
</evidence>
<sequence>MNSEKDGFRIQKCPSMGDMKPLRLRRPSIVSTRTAGLGDLGVPLTRHLSIEPPANLAYALGQHMPSWAFYHYNSPDHRSMRPWRLFRDRFDCERIMYNKHFSVQPIYRNVPTGVPSHRTNFSNHQKAGYWSFDYDYMHELPPKRLFSVFDPFDDDYKHWYKYGSRRMDEIFNRRCYYYNKRHYFAE</sequence>
<proteinExistence type="predicted"/>
<accession>A0A914HTE2</accession>
<keyword evidence="1" id="KW-1185">Reference proteome</keyword>
<evidence type="ECO:0000313" key="1">
    <source>
        <dbReference type="Proteomes" id="UP000887572"/>
    </source>
</evidence>